<dbReference type="SUPFAM" id="SSF100879">
    <property type="entry name" value="Lesion bypass DNA polymerase (Y-family), little finger domain"/>
    <property type="match status" value="1"/>
</dbReference>
<dbReference type="InterPro" id="IPR036775">
    <property type="entry name" value="DNA_pol_Y-fam_lit_finger_sf"/>
</dbReference>
<dbReference type="Gene3D" id="3.30.70.270">
    <property type="match status" value="1"/>
</dbReference>
<dbReference type="InterPro" id="IPR050116">
    <property type="entry name" value="DNA_polymerase-Y"/>
</dbReference>
<organism evidence="17 18">
    <name type="scientific">Candidatus Lactobacillus pullistercoris</name>
    <dbReference type="NCBI Taxonomy" id="2838636"/>
    <lineage>
        <taxon>Bacteria</taxon>
        <taxon>Bacillati</taxon>
        <taxon>Bacillota</taxon>
        <taxon>Bacilli</taxon>
        <taxon>Lactobacillales</taxon>
        <taxon>Lactobacillaceae</taxon>
        <taxon>Lactobacillus</taxon>
    </lineage>
</organism>
<dbReference type="Gene3D" id="3.30.1490.100">
    <property type="entry name" value="DNA polymerase, Y-family, little finger domain"/>
    <property type="match status" value="1"/>
</dbReference>
<protein>
    <recommendedName>
        <fullName evidence="15">DNA polymerase IV</fullName>
        <shortName evidence="15">Pol IV</shortName>
        <ecNumber evidence="15">2.7.7.7</ecNumber>
    </recommendedName>
</protein>
<evidence type="ECO:0000256" key="7">
    <source>
        <dbReference type="ARBA" id="ARBA00022705"/>
    </source>
</evidence>
<name>A0A9E2KS88_9LACO</name>
<comment type="caution">
    <text evidence="17">The sequence shown here is derived from an EMBL/GenBank/DDBJ whole genome shotgun (WGS) entry which is preliminary data.</text>
</comment>
<reference evidence="17" key="2">
    <citation type="submission" date="2021-04" db="EMBL/GenBank/DDBJ databases">
        <authorList>
            <person name="Gilroy R."/>
        </authorList>
    </citation>
    <scope>NUCLEOTIDE SEQUENCE</scope>
    <source>
        <strain evidence="17">F6-686</strain>
    </source>
</reference>
<keyword evidence="5 15" id="KW-0808">Transferase</keyword>
<dbReference type="Pfam" id="PF00817">
    <property type="entry name" value="IMS"/>
    <property type="match status" value="1"/>
</dbReference>
<dbReference type="GO" id="GO:0006281">
    <property type="term" value="P:DNA repair"/>
    <property type="evidence" value="ECO:0007669"/>
    <property type="project" value="UniProtKB-UniRule"/>
</dbReference>
<dbReference type="SUPFAM" id="SSF56672">
    <property type="entry name" value="DNA/RNA polymerases"/>
    <property type="match status" value="1"/>
</dbReference>
<dbReference type="Pfam" id="PF21999">
    <property type="entry name" value="IMS_HHH_1"/>
    <property type="match status" value="1"/>
</dbReference>
<accession>A0A9E2KS88</accession>
<dbReference type="Pfam" id="PF11799">
    <property type="entry name" value="IMS_C"/>
    <property type="match status" value="1"/>
</dbReference>
<dbReference type="InterPro" id="IPR022880">
    <property type="entry name" value="DNApol_IV"/>
</dbReference>
<feature type="binding site" evidence="15">
    <location>
        <position position="152"/>
    </location>
    <ligand>
        <name>Mg(2+)</name>
        <dbReference type="ChEBI" id="CHEBI:18420"/>
    </ligand>
</feature>
<evidence type="ECO:0000256" key="2">
    <source>
        <dbReference type="ARBA" id="ARBA00010945"/>
    </source>
</evidence>
<dbReference type="EC" id="2.7.7.7" evidence="15"/>
<gene>
    <name evidence="15 17" type="primary">dinB</name>
    <name evidence="17" type="ORF">H9806_08500</name>
</gene>
<reference evidence="17" key="1">
    <citation type="journal article" date="2021" name="PeerJ">
        <title>Extensive microbial diversity within the chicken gut microbiome revealed by metagenomics and culture.</title>
        <authorList>
            <person name="Gilroy R."/>
            <person name="Ravi A."/>
            <person name="Getino M."/>
            <person name="Pursley I."/>
            <person name="Horton D.L."/>
            <person name="Alikhan N.F."/>
            <person name="Baker D."/>
            <person name="Gharbi K."/>
            <person name="Hall N."/>
            <person name="Watson M."/>
            <person name="Adriaenssens E.M."/>
            <person name="Foster-Nyarko E."/>
            <person name="Jarju S."/>
            <person name="Secka A."/>
            <person name="Antonio M."/>
            <person name="Oren A."/>
            <person name="Chaudhuri R.R."/>
            <person name="La Ragione R."/>
            <person name="Hildebrand F."/>
            <person name="Pallen M.J."/>
        </authorList>
    </citation>
    <scope>NUCLEOTIDE SEQUENCE</scope>
    <source>
        <strain evidence="17">F6-686</strain>
    </source>
</reference>
<evidence type="ECO:0000256" key="12">
    <source>
        <dbReference type="ARBA" id="ARBA00023125"/>
    </source>
</evidence>
<dbReference type="EMBL" id="JAHLFT010000108">
    <property type="protein sequence ID" value="MBU3829136.1"/>
    <property type="molecule type" value="Genomic_DNA"/>
</dbReference>
<evidence type="ECO:0000256" key="5">
    <source>
        <dbReference type="ARBA" id="ARBA00022679"/>
    </source>
</evidence>
<dbReference type="GO" id="GO:0042276">
    <property type="term" value="P:error-prone translesion synthesis"/>
    <property type="evidence" value="ECO:0007669"/>
    <property type="project" value="TreeGrafter"/>
</dbReference>
<dbReference type="HAMAP" id="MF_01113">
    <property type="entry name" value="DNApol_IV"/>
    <property type="match status" value="1"/>
</dbReference>
<keyword evidence="4 15" id="KW-0963">Cytoplasm</keyword>
<keyword evidence="13 15" id="KW-0234">DNA repair</keyword>
<keyword evidence="7 15" id="KW-0235">DNA replication</keyword>
<comment type="similarity">
    <text evidence="2 15">Belongs to the DNA polymerase type-Y family.</text>
</comment>
<keyword evidence="9 15" id="KW-0227">DNA damage</keyword>
<dbReference type="GO" id="GO:0003684">
    <property type="term" value="F:damaged DNA binding"/>
    <property type="evidence" value="ECO:0007669"/>
    <property type="project" value="InterPro"/>
</dbReference>
<evidence type="ECO:0000256" key="11">
    <source>
        <dbReference type="ARBA" id="ARBA00022932"/>
    </source>
</evidence>
<dbReference type="CDD" id="cd03586">
    <property type="entry name" value="PolY_Pol_IV_kappa"/>
    <property type="match status" value="1"/>
</dbReference>
<dbReference type="Proteomes" id="UP000823844">
    <property type="component" value="Unassembled WGS sequence"/>
</dbReference>
<evidence type="ECO:0000259" key="16">
    <source>
        <dbReference type="PROSITE" id="PS50173"/>
    </source>
</evidence>
<evidence type="ECO:0000313" key="17">
    <source>
        <dbReference type="EMBL" id="MBU3829136.1"/>
    </source>
</evidence>
<dbReference type="InterPro" id="IPR043128">
    <property type="entry name" value="Rev_trsase/Diguanyl_cyclase"/>
</dbReference>
<keyword evidence="10 15" id="KW-0460">Magnesium</keyword>
<dbReference type="Gene3D" id="3.40.1170.60">
    <property type="match status" value="1"/>
</dbReference>
<dbReference type="FunFam" id="3.30.1490.100:FF:000004">
    <property type="entry name" value="DNA polymerase IV"/>
    <property type="match status" value="1"/>
</dbReference>
<evidence type="ECO:0000256" key="8">
    <source>
        <dbReference type="ARBA" id="ARBA00022723"/>
    </source>
</evidence>
<comment type="catalytic activity">
    <reaction evidence="14 15">
        <text>DNA(n) + a 2'-deoxyribonucleoside 5'-triphosphate = DNA(n+1) + diphosphate</text>
        <dbReference type="Rhea" id="RHEA:22508"/>
        <dbReference type="Rhea" id="RHEA-COMP:17339"/>
        <dbReference type="Rhea" id="RHEA-COMP:17340"/>
        <dbReference type="ChEBI" id="CHEBI:33019"/>
        <dbReference type="ChEBI" id="CHEBI:61560"/>
        <dbReference type="ChEBI" id="CHEBI:173112"/>
        <dbReference type="EC" id="2.7.7.7"/>
    </reaction>
</comment>
<dbReference type="PROSITE" id="PS50173">
    <property type="entry name" value="UMUC"/>
    <property type="match status" value="1"/>
</dbReference>
<dbReference type="InterPro" id="IPR017961">
    <property type="entry name" value="DNA_pol_Y-fam_little_finger"/>
</dbReference>
<feature type="binding site" evidence="15">
    <location>
        <position position="52"/>
    </location>
    <ligand>
        <name>Mg(2+)</name>
        <dbReference type="ChEBI" id="CHEBI:18420"/>
    </ligand>
</feature>
<evidence type="ECO:0000256" key="9">
    <source>
        <dbReference type="ARBA" id="ARBA00022763"/>
    </source>
</evidence>
<comment type="subcellular location">
    <subcellularLocation>
        <location evidence="1 15">Cytoplasm</location>
    </subcellularLocation>
</comment>
<evidence type="ECO:0000256" key="3">
    <source>
        <dbReference type="ARBA" id="ARBA00022457"/>
    </source>
</evidence>
<keyword evidence="6 15" id="KW-0548">Nucleotidyltransferase</keyword>
<evidence type="ECO:0000256" key="1">
    <source>
        <dbReference type="ARBA" id="ARBA00004496"/>
    </source>
</evidence>
<dbReference type="GO" id="GO:0000287">
    <property type="term" value="F:magnesium ion binding"/>
    <property type="evidence" value="ECO:0007669"/>
    <property type="project" value="UniProtKB-UniRule"/>
</dbReference>
<proteinExistence type="inferred from homology"/>
<dbReference type="GO" id="GO:0006261">
    <property type="term" value="P:DNA-templated DNA replication"/>
    <property type="evidence" value="ECO:0007669"/>
    <property type="project" value="UniProtKB-UniRule"/>
</dbReference>
<sequence>MKKVMNFFNMYHIEWGRLKLSVFLNHQLNIGFMNSDNLLPKNDFSRRIIHLDMDAFYASVELRDHPELKNKAVVIAHDPRKHNGHGVITTANYIARKYGVGSAMPAIKAVQRIPDNLLVFISPDFKKYRHVSAKIHQIMHEVTDQIEPISLDEAYLDVSQNKLGDYSSIELGNYMQQKIYQELGLTCSFGVTYNKFLAKMASEYAKPFGKAVILPQEAKNFLAQQDIKKFPGVGKKMQKTLREIGINTGADLQAKSVKFLMDNFKKMGYMMAMHSRGIDLSPVQAKRQRKSIGKERTFEPGIFDEQTALTWLRKFSHEITLNLDSNNLQTNCVVLKIRDTNFNTITRRSLLTKKTKDENIIFSEAREILKSLTEILNRGVRLLGISVTNLEAETYQETNLFSTL</sequence>
<dbReference type="InterPro" id="IPR001126">
    <property type="entry name" value="UmuC"/>
</dbReference>
<evidence type="ECO:0000256" key="4">
    <source>
        <dbReference type="ARBA" id="ARBA00022490"/>
    </source>
</evidence>
<dbReference type="Gene3D" id="1.10.150.20">
    <property type="entry name" value="5' to 3' exonuclease, C-terminal subdomain"/>
    <property type="match status" value="1"/>
</dbReference>
<evidence type="ECO:0000256" key="6">
    <source>
        <dbReference type="ARBA" id="ARBA00022695"/>
    </source>
</evidence>
<comment type="cofactor">
    <cofactor evidence="15">
        <name>Mg(2+)</name>
        <dbReference type="ChEBI" id="CHEBI:18420"/>
    </cofactor>
    <text evidence="15">Binds 2 magnesium ions per subunit.</text>
</comment>
<feature type="domain" description="UmuC" evidence="16">
    <location>
        <begin position="48"/>
        <end position="234"/>
    </location>
</feature>
<evidence type="ECO:0000313" key="18">
    <source>
        <dbReference type="Proteomes" id="UP000823844"/>
    </source>
</evidence>
<dbReference type="GO" id="GO:0005829">
    <property type="term" value="C:cytosol"/>
    <property type="evidence" value="ECO:0007669"/>
    <property type="project" value="TreeGrafter"/>
</dbReference>
<dbReference type="InterPro" id="IPR053848">
    <property type="entry name" value="IMS_HHH_1"/>
</dbReference>
<evidence type="ECO:0000256" key="13">
    <source>
        <dbReference type="ARBA" id="ARBA00023204"/>
    </source>
</evidence>
<dbReference type="GO" id="GO:0009432">
    <property type="term" value="P:SOS response"/>
    <property type="evidence" value="ECO:0007669"/>
    <property type="project" value="TreeGrafter"/>
</dbReference>
<dbReference type="GO" id="GO:0003887">
    <property type="term" value="F:DNA-directed DNA polymerase activity"/>
    <property type="evidence" value="ECO:0007669"/>
    <property type="project" value="UniProtKB-UniRule"/>
</dbReference>
<dbReference type="PANTHER" id="PTHR11076">
    <property type="entry name" value="DNA REPAIR POLYMERASE UMUC / TRANSFERASE FAMILY MEMBER"/>
    <property type="match status" value="1"/>
</dbReference>
<dbReference type="InterPro" id="IPR043502">
    <property type="entry name" value="DNA/RNA_pol_sf"/>
</dbReference>
<keyword evidence="8 15" id="KW-0479">Metal-binding</keyword>
<keyword evidence="3 15" id="KW-0515">Mutator protein</keyword>
<evidence type="ECO:0000256" key="15">
    <source>
        <dbReference type="HAMAP-Rule" id="MF_01113"/>
    </source>
</evidence>
<comment type="subunit">
    <text evidence="15">Monomer.</text>
</comment>
<comment type="function">
    <text evidence="15">Poorly processive, error-prone DNA polymerase involved in untargeted mutagenesis. Copies undamaged DNA at stalled replication forks, which arise in vivo from mismatched or misaligned primer ends. These misaligned primers can be extended by PolIV. Exhibits no 3'-5' exonuclease (proofreading) activity. May be involved in translesional synthesis, in conjunction with the beta clamp from PolIII.</text>
</comment>
<evidence type="ECO:0000256" key="10">
    <source>
        <dbReference type="ARBA" id="ARBA00022842"/>
    </source>
</evidence>
<dbReference type="NCBIfam" id="NF002677">
    <property type="entry name" value="PRK02406.1"/>
    <property type="match status" value="1"/>
</dbReference>
<dbReference type="PANTHER" id="PTHR11076:SF33">
    <property type="entry name" value="DNA POLYMERASE KAPPA"/>
    <property type="match status" value="1"/>
</dbReference>
<feature type="site" description="Substrate discrimination" evidence="15">
    <location>
        <position position="57"/>
    </location>
</feature>
<keyword evidence="11 15" id="KW-0239">DNA-directed DNA polymerase</keyword>
<feature type="active site" evidence="15">
    <location>
        <position position="153"/>
    </location>
</feature>
<evidence type="ECO:0000256" key="14">
    <source>
        <dbReference type="ARBA" id="ARBA00049244"/>
    </source>
</evidence>
<dbReference type="AlphaFoldDB" id="A0A9E2KS88"/>
<keyword evidence="12 15" id="KW-0238">DNA-binding</keyword>